<evidence type="ECO:0000256" key="3">
    <source>
        <dbReference type="ARBA" id="ARBA00023295"/>
    </source>
</evidence>
<dbReference type="InterPro" id="IPR018077">
    <property type="entry name" value="Glyco_hydro_fam25_subgr"/>
</dbReference>
<protein>
    <recommendedName>
        <fullName evidence="7">Lysozyme</fullName>
    </recommendedName>
</protein>
<evidence type="ECO:0000313" key="6">
    <source>
        <dbReference type="Proteomes" id="UP000306192"/>
    </source>
</evidence>
<name>A0A4T2C7S1_9MICO</name>
<proteinExistence type="inferred from homology"/>
<dbReference type="PROSITE" id="PS51904">
    <property type="entry name" value="GLYCOSYL_HYDROL_F25_2"/>
    <property type="match status" value="1"/>
</dbReference>
<accession>A0A4T2C7S1</accession>
<dbReference type="GO" id="GO:0003796">
    <property type="term" value="F:lysozyme activity"/>
    <property type="evidence" value="ECO:0007669"/>
    <property type="project" value="InterPro"/>
</dbReference>
<reference evidence="5 6" key="1">
    <citation type="journal article" date="2019" name="Microorganisms">
        <title>Systematic Affiliation and Genome Analysis of Subtercola vilae DB165(T) with Particular Emphasis on Cold Adaptation of an Isolate from a High-Altitude Cold Volcano Lake.</title>
        <authorList>
            <person name="Villalobos A.S."/>
            <person name="Wiese J."/>
            <person name="Imhoff J.F."/>
            <person name="Dorador C."/>
            <person name="Keller A."/>
            <person name="Hentschel U."/>
        </authorList>
    </citation>
    <scope>NUCLEOTIDE SEQUENCE [LARGE SCALE GENOMIC DNA]</scope>
    <source>
        <strain evidence="5 6">DB165</strain>
    </source>
</reference>
<dbReference type="PANTHER" id="PTHR34135">
    <property type="entry name" value="LYSOZYME"/>
    <property type="match status" value="1"/>
</dbReference>
<evidence type="ECO:0008006" key="7">
    <source>
        <dbReference type="Google" id="ProtNLM"/>
    </source>
</evidence>
<dbReference type="AlphaFoldDB" id="A0A4T2C7S1"/>
<dbReference type="GO" id="GO:0016052">
    <property type="term" value="P:carbohydrate catabolic process"/>
    <property type="evidence" value="ECO:0007669"/>
    <property type="project" value="TreeGrafter"/>
</dbReference>
<dbReference type="GO" id="GO:0016998">
    <property type="term" value="P:cell wall macromolecule catabolic process"/>
    <property type="evidence" value="ECO:0007669"/>
    <property type="project" value="InterPro"/>
</dbReference>
<evidence type="ECO:0000256" key="2">
    <source>
        <dbReference type="ARBA" id="ARBA00022801"/>
    </source>
</evidence>
<dbReference type="EMBL" id="QYRT01000005">
    <property type="protein sequence ID" value="TIH39929.1"/>
    <property type="molecule type" value="Genomic_DNA"/>
</dbReference>
<keyword evidence="3" id="KW-0326">Glycosidase</keyword>
<dbReference type="Pfam" id="PF01183">
    <property type="entry name" value="Glyco_hydro_25"/>
    <property type="match status" value="1"/>
</dbReference>
<comment type="caution">
    <text evidence="5">The sequence shown here is derived from an EMBL/GenBank/DDBJ whole genome shotgun (WGS) entry which is preliminary data.</text>
</comment>
<dbReference type="InterPro" id="IPR002053">
    <property type="entry name" value="Glyco_hydro_25"/>
</dbReference>
<feature type="region of interest" description="Disordered" evidence="4">
    <location>
        <begin position="1"/>
        <end position="31"/>
    </location>
</feature>
<dbReference type="SUPFAM" id="SSF51445">
    <property type="entry name" value="(Trans)glycosidases"/>
    <property type="match status" value="1"/>
</dbReference>
<dbReference type="SMART" id="SM00641">
    <property type="entry name" value="Glyco_25"/>
    <property type="match status" value="1"/>
</dbReference>
<feature type="compositionally biased region" description="Polar residues" evidence="4">
    <location>
        <begin position="1"/>
        <end position="24"/>
    </location>
</feature>
<gene>
    <name evidence="5" type="ORF">D4765_03995</name>
</gene>
<dbReference type="Proteomes" id="UP000306192">
    <property type="component" value="Unassembled WGS sequence"/>
</dbReference>
<keyword evidence="2" id="KW-0378">Hydrolase</keyword>
<dbReference type="Gene3D" id="3.20.20.80">
    <property type="entry name" value="Glycosidases"/>
    <property type="match status" value="1"/>
</dbReference>
<sequence>MTGTQRGLTVPASCTSRQPSNDCTSSSSSSQFSNAKQVGMVRGAYHFANTYESTGAVQASYFVTHGGTWSNDGQTLPPMLDIEYDPYTSSDGTNSCYSLSQPAMVAWITKFSNTVLSLTGTLPAIYTTTNWWNLCTGGNRSFASNSLLVAYWVDNLSTGAGQLPATWNTYSLWQYADSGVFLGDQDLVQR</sequence>
<evidence type="ECO:0000256" key="1">
    <source>
        <dbReference type="ARBA" id="ARBA00010646"/>
    </source>
</evidence>
<comment type="similarity">
    <text evidence="1">Belongs to the glycosyl hydrolase 25 family.</text>
</comment>
<organism evidence="5 6">
    <name type="scientific">Subtercola vilae</name>
    <dbReference type="NCBI Taxonomy" id="2056433"/>
    <lineage>
        <taxon>Bacteria</taxon>
        <taxon>Bacillati</taxon>
        <taxon>Actinomycetota</taxon>
        <taxon>Actinomycetes</taxon>
        <taxon>Micrococcales</taxon>
        <taxon>Microbacteriaceae</taxon>
        <taxon>Subtercola</taxon>
    </lineage>
</organism>
<dbReference type="GO" id="GO:0009253">
    <property type="term" value="P:peptidoglycan catabolic process"/>
    <property type="evidence" value="ECO:0007669"/>
    <property type="project" value="InterPro"/>
</dbReference>
<keyword evidence="6" id="KW-1185">Reference proteome</keyword>
<evidence type="ECO:0000256" key="4">
    <source>
        <dbReference type="SAM" id="MobiDB-lite"/>
    </source>
</evidence>
<evidence type="ECO:0000313" key="5">
    <source>
        <dbReference type="EMBL" id="TIH39929.1"/>
    </source>
</evidence>
<dbReference type="InterPro" id="IPR017853">
    <property type="entry name" value="GH"/>
</dbReference>
<dbReference type="PANTHER" id="PTHR34135:SF2">
    <property type="entry name" value="LYSOZYME"/>
    <property type="match status" value="1"/>
</dbReference>